<dbReference type="EnsemblPlants" id="Zm00001eb073780_T001">
    <property type="protein sequence ID" value="Zm00001eb073780_P001"/>
    <property type="gene ID" value="Zm00001eb073780"/>
</dbReference>
<dbReference type="Proteomes" id="UP000007305">
    <property type="component" value="Chromosome 2"/>
</dbReference>
<evidence type="ECO:0000313" key="2">
    <source>
        <dbReference type="Proteomes" id="UP000007305"/>
    </source>
</evidence>
<organism evidence="1 2">
    <name type="scientific">Zea mays</name>
    <name type="common">Maize</name>
    <dbReference type="NCBI Taxonomy" id="4577"/>
    <lineage>
        <taxon>Eukaryota</taxon>
        <taxon>Viridiplantae</taxon>
        <taxon>Streptophyta</taxon>
        <taxon>Embryophyta</taxon>
        <taxon>Tracheophyta</taxon>
        <taxon>Spermatophyta</taxon>
        <taxon>Magnoliopsida</taxon>
        <taxon>Liliopsida</taxon>
        <taxon>Poales</taxon>
        <taxon>Poaceae</taxon>
        <taxon>PACMAD clade</taxon>
        <taxon>Panicoideae</taxon>
        <taxon>Andropogonodae</taxon>
        <taxon>Andropogoneae</taxon>
        <taxon>Tripsacinae</taxon>
        <taxon>Zea</taxon>
    </lineage>
</organism>
<sequence>MEDDEASASPPLPWMQNKSAAAIEASSGPLSAVASRLSARSRALPSSRDFHFYINLPAFKSSVGAVAAKADASLGVLDKFKALRQKEETSGRRAALQAAGDGFQVECELAAGGERVQVCVEGGRCVDGFGAGGQDRGVGL</sequence>
<name>A0A804MBS5_MAIZE</name>
<reference evidence="2" key="1">
    <citation type="submission" date="2015-12" db="EMBL/GenBank/DDBJ databases">
        <title>Update maize B73 reference genome by single molecule sequencing technologies.</title>
        <authorList>
            <consortium name="Maize Genome Sequencing Project"/>
            <person name="Ware D."/>
        </authorList>
    </citation>
    <scope>NUCLEOTIDE SEQUENCE [LARGE SCALE GENOMIC DNA]</scope>
    <source>
        <strain evidence="2">cv. B73</strain>
    </source>
</reference>
<dbReference type="Gramene" id="Zm00001eb073780_T001">
    <property type="protein sequence ID" value="Zm00001eb073780_P001"/>
    <property type="gene ID" value="Zm00001eb073780"/>
</dbReference>
<protein>
    <submittedName>
        <fullName evidence="1">Uncharacterized protein</fullName>
    </submittedName>
</protein>
<evidence type="ECO:0000313" key="1">
    <source>
        <dbReference type="EnsemblPlants" id="Zm00001eb073780_P001"/>
    </source>
</evidence>
<keyword evidence="2" id="KW-1185">Reference proteome</keyword>
<reference evidence="1" key="2">
    <citation type="submission" date="2019-07" db="EMBL/GenBank/DDBJ databases">
        <authorList>
            <person name="Seetharam A."/>
            <person name="Woodhouse M."/>
            <person name="Cannon E."/>
        </authorList>
    </citation>
    <scope>NUCLEOTIDE SEQUENCE [LARGE SCALE GENOMIC DNA]</scope>
    <source>
        <strain evidence="1">cv. B73</strain>
    </source>
</reference>
<dbReference type="AlphaFoldDB" id="A0A804MBS5"/>
<reference evidence="1" key="3">
    <citation type="submission" date="2021-05" db="UniProtKB">
        <authorList>
            <consortium name="EnsemblPlants"/>
        </authorList>
    </citation>
    <scope>IDENTIFICATION</scope>
    <source>
        <strain evidence="1">cv. B73</strain>
    </source>
</reference>
<accession>A0A804MBS5</accession>
<proteinExistence type="predicted"/>
<dbReference type="InParanoid" id="A0A804MBS5"/>